<name>A0A6C0H7E4_9ZZZZ</name>
<organism evidence="2">
    <name type="scientific">viral metagenome</name>
    <dbReference type="NCBI Taxonomy" id="1070528"/>
    <lineage>
        <taxon>unclassified sequences</taxon>
        <taxon>metagenomes</taxon>
        <taxon>organismal metagenomes</taxon>
    </lineage>
</organism>
<evidence type="ECO:0000256" key="1">
    <source>
        <dbReference type="SAM" id="Phobius"/>
    </source>
</evidence>
<proteinExistence type="predicted"/>
<dbReference type="AlphaFoldDB" id="A0A6C0H7E4"/>
<feature type="transmembrane region" description="Helical" evidence="1">
    <location>
        <begin position="251"/>
        <end position="268"/>
    </location>
</feature>
<evidence type="ECO:0000313" key="2">
    <source>
        <dbReference type="EMBL" id="QHT76409.1"/>
    </source>
</evidence>
<reference evidence="2" key="1">
    <citation type="journal article" date="2020" name="Nature">
        <title>Giant virus diversity and host interactions through global metagenomics.</title>
        <authorList>
            <person name="Schulz F."/>
            <person name="Roux S."/>
            <person name="Paez-Espino D."/>
            <person name="Jungbluth S."/>
            <person name="Walsh D.A."/>
            <person name="Denef V.J."/>
            <person name="McMahon K.D."/>
            <person name="Konstantinidis K.T."/>
            <person name="Eloe-Fadrosh E.A."/>
            <person name="Kyrpides N.C."/>
            <person name="Woyke T."/>
        </authorList>
    </citation>
    <scope>NUCLEOTIDE SEQUENCE</scope>
    <source>
        <strain evidence="2">GVMAG-M-3300023179-82</strain>
    </source>
</reference>
<dbReference type="EMBL" id="MN739896">
    <property type="protein sequence ID" value="QHT76409.1"/>
    <property type="molecule type" value="Genomic_DNA"/>
</dbReference>
<keyword evidence="1" id="KW-0472">Membrane</keyword>
<protein>
    <submittedName>
        <fullName evidence="2">Uncharacterized protein</fullName>
    </submittedName>
</protein>
<sequence length="431" mass="51174">MLELKKKKKKIYIYIYIYIYILVNMLELRKKIVKKINDKQNEIHKMQNLLLEYDYKQINNNLTHIKYTCYKIMKGGTGINKVPNKEDYDNTMKMIRFIGNSIEQDHKYMLDLTHKITTHEETIDILKDDIKSARSEATEDAHILYSYLSIILNNIFSIYMINNQINIEIEKRKQFQDESNIEYWKCMYDYEKIKETYIYSIDETKNILIINITPTDNLYTVLIKICKIIININNDSERTQYKEHMKTMHEYFIDINTLMNILFVLIVYNDDIYTHDDSSDYPTKYIEDIIKYINTTSKSSSKERELIISLLLFKIYLCIIYIYDSIKDLIFKMNTLFELNINNSHILNRSIAGINHLSEHDGSKNAYNPNGIKLTDDKLNILANMLNTLTPDSLYFPGKNINMKNALVKNMQLVYIYVNWSDIDLSSSKNI</sequence>
<keyword evidence="1" id="KW-1133">Transmembrane helix</keyword>
<accession>A0A6C0H7E4</accession>
<feature type="transmembrane region" description="Helical" evidence="1">
    <location>
        <begin position="12"/>
        <end position="29"/>
    </location>
</feature>
<feature type="transmembrane region" description="Helical" evidence="1">
    <location>
        <begin position="306"/>
        <end position="323"/>
    </location>
</feature>
<keyword evidence="1" id="KW-0812">Transmembrane</keyword>